<accession>A0A4P6ZM84</accession>
<sequence length="251" mass="29419">MKPNLYQEKHRIMYYETDMTSRLSLGMLLNLAVLVSEDQIDHLHVGTQLLQGDHIGWVVIQYSIHVNRLPKNNEVVTLSTQSKYYNQFLAEREFLIKDASGKVCAKIDSNWILLNLRTRKLILIKPDLIKPYGAQLVPVLPHLRRPYPIKNQHDTVSRIYRVRYSDIDINHHVNNAKYLNWMCDVLKPYFLVQHVPQDINIKFSHEVKYGTNVTSRVKMIKQDSNTVFTRHEITSNHQISAVANVKWIHKN</sequence>
<keyword evidence="7" id="KW-0275">Fatty acid biosynthesis</keyword>
<reference evidence="11" key="1">
    <citation type="submission" date="2018-12" db="EMBL/GenBank/DDBJ databases">
        <title>A new species of lactobacillus.</title>
        <authorList>
            <person name="Jian Y."/>
            <person name="Xin L."/>
            <person name="Hong Z.J."/>
            <person name="Ming L.Z."/>
            <person name="Hong X.Z."/>
        </authorList>
    </citation>
    <scope>NUCLEOTIDE SEQUENCE [LARGE SCALE GENOMIC DNA]</scope>
    <source>
        <strain evidence="11">HSLZ-75</strain>
    </source>
</reference>
<evidence type="ECO:0000256" key="5">
    <source>
        <dbReference type="ARBA" id="ARBA00022946"/>
    </source>
</evidence>
<organism evidence="10 11">
    <name type="scientific">Acetilactobacillus jinshanensis</name>
    <dbReference type="NCBI Taxonomy" id="1720083"/>
    <lineage>
        <taxon>Bacteria</taxon>
        <taxon>Bacillati</taxon>
        <taxon>Bacillota</taxon>
        <taxon>Bacilli</taxon>
        <taxon>Lactobacillales</taxon>
        <taxon>Lactobacillaceae</taxon>
        <taxon>Acetilactobacillus</taxon>
    </lineage>
</organism>
<evidence type="ECO:0000256" key="2">
    <source>
        <dbReference type="ARBA" id="ARBA00022516"/>
    </source>
</evidence>
<gene>
    <name evidence="10" type="ORF">ELX58_06910</name>
</gene>
<evidence type="ECO:0000256" key="6">
    <source>
        <dbReference type="ARBA" id="ARBA00023098"/>
    </source>
</evidence>
<feature type="domain" description="Acyl-ACP thioesterase-like C-terminal" evidence="9">
    <location>
        <begin position="152"/>
        <end position="248"/>
    </location>
</feature>
<dbReference type="InterPro" id="IPR029069">
    <property type="entry name" value="HotDog_dom_sf"/>
</dbReference>
<evidence type="ECO:0000256" key="1">
    <source>
        <dbReference type="ARBA" id="ARBA00006500"/>
    </source>
</evidence>
<evidence type="ECO:0000313" key="11">
    <source>
        <dbReference type="Proteomes" id="UP000294321"/>
    </source>
</evidence>
<comment type="similarity">
    <text evidence="1">Belongs to the acyl-ACP thioesterase family.</text>
</comment>
<keyword evidence="3" id="KW-0378">Hydrolase</keyword>
<evidence type="ECO:0000259" key="9">
    <source>
        <dbReference type="Pfam" id="PF20791"/>
    </source>
</evidence>
<dbReference type="InterPro" id="IPR049427">
    <property type="entry name" value="Acyl-ACP_TE_C"/>
</dbReference>
<feature type="domain" description="Acyl-ACP thioesterase N-terminal hotdog" evidence="8">
    <location>
        <begin position="4"/>
        <end position="132"/>
    </location>
</feature>
<dbReference type="PANTHER" id="PTHR31727:SF6">
    <property type="entry name" value="OLEOYL-ACYL CARRIER PROTEIN THIOESTERASE 1, CHLOROPLASTIC"/>
    <property type="match status" value="1"/>
</dbReference>
<dbReference type="OrthoDB" id="9801517at2"/>
<dbReference type="GO" id="GO:0016297">
    <property type="term" value="F:fatty acyl-[ACP] hydrolase activity"/>
    <property type="evidence" value="ECO:0007669"/>
    <property type="project" value="InterPro"/>
</dbReference>
<keyword evidence="5" id="KW-0809">Transit peptide</keyword>
<dbReference type="SUPFAM" id="SSF54637">
    <property type="entry name" value="Thioesterase/thiol ester dehydrase-isomerase"/>
    <property type="match status" value="2"/>
</dbReference>
<dbReference type="Proteomes" id="UP000294321">
    <property type="component" value="Chromosome"/>
</dbReference>
<dbReference type="PANTHER" id="PTHR31727">
    <property type="entry name" value="OLEOYL-ACYL CARRIER PROTEIN THIOESTERASE 1, CHLOROPLASTIC"/>
    <property type="match status" value="1"/>
</dbReference>
<protein>
    <submittedName>
        <fullName evidence="10">Acyl-ACP thioesterase</fullName>
    </submittedName>
</protein>
<keyword evidence="2" id="KW-0444">Lipid biosynthesis</keyword>
<dbReference type="Pfam" id="PF01643">
    <property type="entry name" value="Acyl-ACP_TE"/>
    <property type="match status" value="1"/>
</dbReference>
<keyword evidence="6" id="KW-0443">Lipid metabolism</keyword>
<dbReference type="Pfam" id="PF20791">
    <property type="entry name" value="Acyl-ACP_TE_C"/>
    <property type="match status" value="1"/>
</dbReference>
<dbReference type="RefSeq" id="WP_133442386.1">
    <property type="nucleotide sequence ID" value="NZ_CP034726.1"/>
</dbReference>
<evidence type="ECO:0000256" key="4">
    <source>
        <dbReference type="ARBA" id="ARBA00022832"/>
    </source>
</evidence>
<proteinExistence type="inferred from homology"/>
<dbReference type="EMBL" id="CP034726">
    <property type="protein sequence ID" value="QBP18828.1"/>
    <property type="molecule type" value="Genomic_DNA"/>
</dbReference>
<dbReference type="InterPro" id="IPR045023">
    <property type="entry name" value="FATA/B"/>
</dbReference>
<dbReference type="KEGG" id="lji:ELX58_06910"/>
<dbReference type="AlphaFoldDB" id="A0A4P6ZM84"/>
<dbReference type="InterPro" id="IPR002864">
    <property type="entry name" value="Acyl-ACP_thioesterase_NHD"/>
</dbReference>
<evidence type="ECO:0000259" key="8">
    <source>
        <dbReference type="Pfam" id="PF01643"/>
    </source>
</evidence>
<keyword evidence="11" id="KW-1185">Reference proteome</keyword>
<dbReference type="GO" id="GO:0000036">
    <property type="term" value="F:acyl carrier activity"/>
    <property type="evidence" value="ECO:0007669"/>
    <property type="project" value="TreeGrafter"/>
</dbReference>
<dbReference type="Gene3D" id="3.10.129.10">
    <property type="entry name" value="Hotdog Thioesterase"/>
    <property type="match status" value="1"/>
</dbReference>
<evidence type="ECO:0000313" key="10">
    <source>
        <dbReference type="EMBL" id="QBP18828.1"/>
    </source>
</evidence>
<keyword evidence="4" id="KW-0276">Fatty acid metabolism</keyword>
<name>A0A4P6ZM84_9LACO</name>
<evidence type="ECO:0000256" key="7">
    <source>
        <dbReference type="ARBA" id="ARBA00023160"/>
    </source>
</evidence>
<dbReference type="CDD" id="cd00586">
    <property type="entry name" value="4HBT"/>
    <property type="match status" value="2"/>
</dbReference>
<evidence type="ECO:0000256" key="3">
    <source>
        <dbReference type="ARBA" id="ARBA00022801"/>
    </source>
</evidence>